<feature type="transmembrane region" description="Helical" evidence="1">
    <location>
        <begin position="324"/>
        <end position="343"/>
    </location>
</feature>
<protein>
    <submittedName>
        <fullName evidence="2">Membrane protein</fullName>
    </submittedName>
</protein>
<proteinExistence type="predicted"/>
<dbReference type="InterPro" id="IPR045726">
    <property type="entry name" value="DUF6080"/>
</dbReference>
<evidence type="ECO:0000313" key="3">
    <source>
        <dbReference type="Proteomes" id="UP000030130"/>
    </source>
</evidence>
<dbReference type="eggNOG" id="ENOG50332RX">
    <property type="taxonomic scope" value="Bacteria"/>
</dbReference>
<feature type="transmembrane region" description="Helical" evidence="1">
    <location>
        <begin position="299"/>
        <end position="317"/>
    </location>
</feature>
<gene>
    <name evidence="2" type="ORF">HR08_08670</name>
</gene>
<name>A0A0A2F0T7_9PORP</name>
<feature type="transmembrane region" description="Helical" evidence="1">
    <location>
        <begin position="216"/>
        <end position="236"/>
    </location>
</feature>
<dbReference type="Proteomes" id="UP000030130">
    <property type="component" value="Unassembled WGS sequence"/>
</dbReference>
<evidence type="ECO:0000256" key="1">
    <source>
        <dbReference type="SAM" id="Phobius"/>
    </source>
</evidence>
<evidence type="ECO:0000313" key="2">
    <source>
        <dbReference type="EMBL" id="KGN84626.1"/>
    </source>
</evidence>
<dbReference type="AlphaFoldDB" id="A0A0A2F0T7"/>
<organism evidence="2 3">
    <name type="scientific">Porphyromonas gulae</name>
    <dbReference type="NCBI Taxonomy" id="111105"/>
    <lineage>
        <taxon>Bacteria</taxon>
        <taxon>Pseudomonadati</taxon>
        <taxon>Bacteroidota</taxon>
        <taxon>Bacteroidia</taxon>
        <taxon>Bacteroidales</taxon>
        <taxon>Porphyromonadaceae</taxon>
        <taxon>Porphyromonas</taxon>
    </lineage>
</organism>
<sequence>MIRKGAIGRLFGRYREEAILCCILSLLYGALTTYIASTGLLTPHDGLIGAYLGYDNYYRFETAGGVFDVSHPFLNLFYALNRFGFVTIGGESFALGICLTLMTLCTAAGVTATYAYLRRVADQGRTRSLLVTLLLAGSFTALTLPFTIESYPISFFLLPLSITVLSVRYKMRGSFGGGTIRWFAFLLGGITLTNVAKPALAFLLEKGTIGSRIRKGAALAGAFSLCVLLVGLLFTYRAAQQGQPENDPRALAIRMFDFRQGADESVAEYFGHPLLISDLAPARRYEETTLRPTPYRRPWSYIVSLLFLTTVVATPLLKRREKLVWLLLLYLSVDVGVNVIGGYGMNEAVIFGGHWVFLWPMLLGWIYRSIPRKASRPMDMAVFLLAAVQTVHNLSVILLRLHL</sequence>
<feature type="transmembrane region" description="Helical" evidence="1">
    <location>
        <begin position="129"/>
        <end position="148"/>
    </location>
</feature>
<keyword evidence="1" id="KW-1133">Transmembrane helix</keyword>
<dbReference type="RefSeq" id="WP_039421786.1">
    <property type="nucleotide sequence ID" value="NZ_JRAI01000067.1"/>
</dbReference>
<keyword evidence="1" id="KW-0472">Membrane</keyword>
<feature type="transmembrane region" description="Helical" evidence="1">
    <location>
        <begin position="18"/>
        <end position="37"/>
    </location>
</feature>
<feature type="transmembrane region" description="Helical" evidence="1">
    <location>
        <begin position="380"/>
        <end position="401"/>
    </location>
</feature>
<accession>A0A0A2F0T7</accession>
<comment type="caution">
    <text evidence="2">The sequence shown here is derived from an EMBL/GenBank/DDBJ whole genome shotgun (WGS) entry which is preliminary data.</text>
</comment>
<feature type="transmembrane region" description="Helical" evidence="1">
    <location>
        <begin position="349"/>
        <end position="368"/>
    </location>
</feature>
<feature type="transmembrane region" description="Helical" evidence="1">
    <location>
        <begin position="93"/>
        <end position="117"/>
    </location>
</feature>
<dbReference type="OrthoDB" id="996712at2"/>
<reference evidence="2 3" key="1">
    <citation type="submission" date="2014-08" db="EMBL/GenBank/DDBJ databases">
        <title>Porphyromonas gulae strain:COT-052_OH1451 Genome sequencing.</title>
        <authorList>
            <person name="Wallis C."/>
            <person name="Deusch O."/>
            <person name="O'Flynn C."/>
            <person name="Davis I."/>
            <person name="Jospin G."/>
            <person name="Darling A.E."/>
            <person name="Coil D.A."/>
            <person name="Alexiev A."/>
            <person name="Horsfall A."/>
            <person name="Kirkwood N."/>
            <person name="Harris S."/>
            <person name="Eisen J.A."/>
        </authorList>
    </citation>
    <scope>NUCLEOTIDE SEQUENCE [LARGE SCALE GENOMIC DNA]</scope>
    <source>
        <strain evidence="3">COT-052 OH1451</strain>
    </source>
</reference>
<dbReference type="Pfam" id="PF19558">
    <property type="entry name" value="DUF6080"/>
    <property type="match status" value="2"/>
</dbReference>
<keyword evidence="1" id="KW-0812">Transmembrane</keyword>
<feature type="transmembrane region" description="Helical" evidence="1">
    <location>
        <begin position="180"/>
        <end position="204"/>
    </location>
</feature>
<dbReference type="EMBL" id="JRAI01000067">
    <property type="protein sequence ID" value="KGN84626.1"/>
    <property type="molecule type" value="Genomic_DNA"/>
</dbReference>